<evidence type="ECO:0000259" key="2">
    <source>
        <dbReference type="Pfam" id="PF22809"/>
    </source>
</evidence>
<accession>A0ABX8DQ58</accession>
<evidence type="ECO:0000259" key="1">
    <source>
        <dbReference type="Pfam" id="PF18863"/>
    </source>
</evidence>
<dbReference type="Pfam" id="PF18863">
    <property type="entry name" value="AbiJ_NTD4"/>
    <property type="match status" value="1"/>
</dbReference>
<sequence length="320" mass="36377">MAVIDLYSKRARRARGEFPDVYQYISLPSALKTQIVQIWIEALGNHDDFRRRGKSPHAWSMMTSMLRREYGVFALTSRAAHQDDPIAELCDFFMAENNVEKALDAVELAFRAIDRLTRSWDYLQRSNADEVASEAIAELNTRFREHGVGFEFLSGEIIRKDSQLLHEEVVKPALRLLQQSCYRGPEEEFLLAHSHYRQGNTKEALNECLKAFESMMKAICDKRGWEYADHATASKLIQVLFDHELIPLYWQQSLTSLRSSLESSVPTGRNKLSGHGQGSAPTQVPEHLAAYMLHMTASCLVFLAEAEALYSVSDTQDSRG</sequence>
<feature type="domain" description="DUF7014" evidence="2">
    <location>
        <begin position="180"/>
        <end position="307"/>
    </location>
</feature>
<keyword evidence="4" id="KW-1185">Reference proteome</keyword>
<evidence type="ECO:0000313" key="3">
    <source>
        <dbReference type="EMBL" id="QVL18179.1"/>
    </source>
</evidence>
<evidence type="ECO:0008006" key="5">
    <source>
        <dbReference type="Google" id="ProtNLM"/>
    </source>
</evidence>
<dbReference type="Proteomes" id="UP000678154">
    <property type="component" value="Chromosome"/>
</dbReference>
<dbReference type="NCBIfam" id="NF046078">
    <property type="entry name" value="STM4504_CBY0614"/>
    <property type="match status" value="1"/>
</dbReference>
<dbReference type="InterPro" id="IPR049503">
    <property type="entry name" value="AbiJ_NTD4"/>
</dbReference>
<dbReference type="GeneID" id="87483106"/>
<organism evidence="3 4">
    <name type="scientific">Pseudomonas qingdaonensis</name>
    <dbReference type="NCBI Taxonomy" id="2056231"/>
    <lineage>
        <taxon>Bacteria</taxon>
        <taxon>Pseudomonadati</taxon>
        <taxon>Pseudomonadota</taxon>
        <taxon>Gammaproteobacteria</taxon>
        <taxon>Pseudomonadales</taxon>
        <taxon>Pseudomonadaceae</taxon>
        <taxon>Pseudomonas</taxon>
    </lineage>
</organism>
<dbReference type="RefSeq" id="WP_213606301.1">
    <property type="nucleotide sequence ID" value="NZ_CP074676.1"/>
</dbReference>
<proteinExistence type="predicted"/>
<gene>
    <name evidence="3" type="ORF">KH389_22740</name>
</gene>
<dbReference type="Pfam" id="PF22809">
    <property type="entry name" value="DUF7014"/>
    <property type="match status" value="1"/>
</dbReference>
<protein>
    <recommendedName>
        <fullName evidence="5">Abortive infection C-terminus</fullName>
    </recommendedName>
</protein>
<dbReference type="InterPro" id="IPR054280">
    <property type="entry name" value="DUF7014"/>
</dbReference>
<feature type="domain" description="HEPN AbiJ-N-terminal" evidence="1">
    <location>
        <begin position="5"/>
        <end position="172"/>
    </location>
</feature>
<dbReference type="EMBL" id="CP074676">
    <property type="protein sequence ID" value="QVL18179.1"/>
    <property type="molecule type" value="Genomic_DNA"/>
</dbReference>
<evidence type="ECO:0000313" key="4">
    <source>
        <dbReference type="Proteomes" id="UP000678154"/>
    </source>
</evidence>
<reference evidence="3 4" key="1">
    <citation type="journal article" date="2016" name="J. Hazard. Mater.">
        <title>A newly isolated Pseudomonas putida S-1 strain for batch-mode-propanethiol degradation and continuous treatment of propanethiol-containing waste gas.</title>
        <authorList>
            <person name="Chen D.Z."/>
            <person name="Sun Y.M."/>
            <person name="Han L.M."/>
            <person name="Chen J."/>
            <person name="Ye J.X."/>
            <person name="Chen J.M."/>
        </authorList>
    </citation>
    <scope>NUCLEOTIDE SEQUENCE [LARGE SCALE GENOMIC DNA]</scope>
    <source>
        <strain evidence="3 4">S-1</strain>
    </source>
</reference>
<name>A0ABX8DQ58_9PSED</name>